<dbReference type="Proteomes" id="UP000823894">
    <property type="component" value="Unassembled WGS sequence"/>
</dbReference>
<dbReference type="AlphaFoldDB" id="A0A9D2NUV5"/>
<evidence type="ECO:0000256" key="3">
    <source>
        <dbReference type="SAM" id="SignalP"/>
    </source>
</evidence>
<reference evidence="4" key="1">
    <citation type="journal article" date="2021" name="PeerJ">
        <title>Extensive microbial diversity within the chicken gut microbiome revealed by metagenomics and culture.</title>
        <authorList>
            <person name="Gilroy R."/>
            <person name="Ravi A."/>
            <person name="Getino M."/>
            <person name="Pursley I."/>
            <person name="Horton D.L."/>
            <person name="Alikhan N.F."/>
            <person name="Baker D."/>
            <person name="Gharbi K."/>
            <person name="Hall N."/>
            <person name="Watson M."/>
            <person name="Adriaenssens E.M."/>
            <person name="Foster-Nyarko E."/>
            <person name="Jarju S."/>
            <person name="Secka A."/>
            <person name="Antonio M."/>
            <person name="Oren A."/>
            <person name="Chaudhuri R.R."/>
            <person name="La Ragione R."/>
            <person name="Hildebrand F."/>
            <person name="Pallen M.J."/>
        </authorList>
    </citation>
    <scope>NUCLEOTIDE SEQUENCE</scope>
    <source>
        <strain evidence="4">ChiGjej1B1-1692</strain>
    </source>
</reference>
<reference evidence="4" key="2">
    <citation type="submission" date="2021-04" db="EMBL/GenBank/DDBJ databases">
        <authorList>
            <person name="Gilroy R."/>
        </authorList>
    </citation>
    <scope>NUCLEOTIDE SEQUENCE</scope>
    <source>
        <strain evidence="4">ChiGjej1B1-1692</strain>
    </source>
</reference>
<feature type="region of interest" description="Disordered" evidence="1">
    <location>
        <begin position="316"/>
        <end position="358"/>
    </location>
</feature>
<keyword evidence="2" id="KW-0472">Membrane</keyword>
<dbReference type="Pfam" id="PF07554">
    <property type="entry name" value="FIVAR"/>
    <property type="match status" value="3"/>
</dbReference>
<proteinExistence type="predicted"/>
<evidence type="ECO:0000256" key="2">
    <source>
        <dbReference type="SAM" id="Phobius"/>
    </source>
</evidence>
<evidence type="ECO:0000313" key="4">
    <source>
        <dbReference type="EMBL" id="HJC39096.1"/>
    </source>
</evidence>
<protein>
    <submittedName>
        <fullName evidence="4">FIVAR domain-containing protein</fullName>
    </submittedName>
</protein>
<accession>A0A9D2NUV5</accession>
<comment type="caution">
    <text evidence="4">The sequence shown here is derived from an EMBL/GenBank/DDBJ whole genome shotgun (WGS) entry which is preliminary data.</text>
</comment>
<dbReference type="Gene3D" id="1.20.1270.90">
    <property type="entry name" value="AF1782-like"/>
    <property type="match status" value="2"/>
</dbReference>
<feature type="transmembrane region" description="Helical" evidence="2">
    <location>
        <begin position="406"/>
        <end position="425"/>
    </location>
</feature>
<gene>
    <name evidence="4" type="ORF">H9757_08585</name>
</gene>
<organism evidence="4 5">
    <name type="scientific">Candidatus Mediterraneibacter faecigallinarum</name>
    <dbReference type="NCBI Taxonomy" id="2838669"/>
    <lineage>
        <taxon>Bacteria</taxon>
        <taxon>Bacillati</taxon>
        <taxon>Bacillota</taxon>
        <taxon>Clostridia</taxon>
        <taxon>Lachnospirales</taxon>
        <taxon>Lachnospiraceae</taxon>
        <taxon>Mediterraneibacter</taxon>
    </lineage>
</organism>
<dbReference type="EMBL" id="DWWK01000132">
    <property type="protein sequence ID" value="HJC39096.1"/>
    <property type="molecule type" value="Genomic_DNA"/>
</dbReference>
<keyword evidence="2" id="KW-0812">Transmembrane</keyword>
<evidence type="ECO:0000313" key="5">
    <source>
        <dbReference type="Proteomes" id="UP000823894"/>
    </source>
</evidence>
<dbReference type="Gene3D" id="1.20.1270.70">
    <property type="entry name" value="Designed single chain three-helix bundle"/>
    <property type="match status" value="1"/>
</dbReference>
<evidence type="ECO:0000256" key="1">
    <source>
        <dbReference type="SAM" id="MobiDB-lite"/>
    </source>
</evidence>
<sequence length="432" mass="46308">MKKRIVVWVMSLCMMLSAAVQMPAVTVSAQESGQETGIVQQQENISTAVLERTIALAKEADTEGVIPIIVKEYEDRLANAENVLARVQAGDEGVTQEMVDACWQSLTEILSFLEFKQGDKSDLEDAIEFAESLILSDYEDNENKTAFLEALEAAKKVRDDENAMQDEITDAWKALIKAASELNYKMANMDDLKSVIAWMETLDLDKYLEEGKQEFNEALEAARATAENILSPQSDVDKAWKALMDAGSALRLKPDKGALDELLRTAEKYLAEEESYEQAAFAAFQAVYAEAEAVYMNEQATEDEVASAVERLAGAAAKLESSPAETEEPDKGSAGNETAVPGKDETAATGNTPSENTDDVKVIAKAEPAQTTEKSDGITTTSKVPTAGGGAAVTAKAVKTGDTADIMYLTVLLGASACIAAAAAAKKASGRR</sequence>
<keyword evidence="3" id="KW-0732">Signal</keyword>
<feature type="chain" id="PRO_5039066006" evidence="3">
    <location>
        <begin position="19"/>
        <end position="432"/>
    </location>
</feature>
<keyword evidence="2" id="KW-1133">Transmembrane helix</keyword>
<feature type="signal peptide" evidence="3">
    <location>
        <begin position="1"/>
        <end position="18"/>
    </location>
</feature>
<name>A0A9D2NUV5_9FIRM</name>